<accession>E9GDB3</accession>
<reference evidence="1 2" key="1">
    <citation type="journal article" date="2011" name="Science">
        <title>The ecoresponsive genome of Daphnia pulex.</title>
        <authorList>
            <person name="Colbourne J.K."/>
            <person name="Pfrender M.E."/>
            <person name="Gilbert D."/>
            <person name="Thomas W.K."/>
            <person name="Tucker A."/>
            <person name="Oakley T.H."/>
            <person name="Tokishita S."/>
            <person name="Aerts A."/>
            <person name="Arnold G.J."/>
            <person name="Basu M.K."/>
            <person name="Bauer D.J."/>
            <person name="Caceres C.E."/>
            <person name="Carmel L."/>
            <person name="Casola C."/>
            <person name="Choi J.H."/>
            <person name="Detter J.C."/>
            <person name="Dong Q."/>
            <person name="Dusheyko S."/>
            <person name="Eads B.D."/>
            <person name="Frohlich T."/>
            <person name="Geiler-Samerotte K.A."/>
            <person name="Gerlach D."/>
            <person name="Hatcher P."/>
            <person name="Jogdeo S."/>
            <person name="Krijgsveld J."/>
            <person name="Kriventseva E.V."/>
            <person name="Kultz D."/>
            <person name="Laforsch C."/>
            <person name="Lindquist E."/>
            <person name="Lopez J."/>
            <person name="Manak J.R."/>
            <person name="Muller J."/>
            <person name="Pangilinan J."/>
            <person name="Patwardhan R.P."/>
            <person name="Pitluck S."/>
            <person name="Pritham E.J."/>
            <person name="Rechtsteiner A."/>
            <person name="Rho M."/>
            <person name="Rogozin I.B."/>
            <person name="Sakarya O."/>
            <person name="Salamov A."/>
            <person name="Schaack S."/>
            <person name="Shapiro H."/>
            <person name="Shiga Y."/>
            <person name="Skalitzky C."/>
            <person name="Smith Z."/>
            <person name="Souvorov A."/>
            <person name="Sung W."/>
            <person name="Tang Z."/>
            <person name="Tsuchiya D."/>
            <person name="Tu H."/>
            <person name="Vos H."/>
            <person name="Wang M."/>
            <person name="Wolf Y.I."/>
            <person name="Yamagata H."/>
            <person name="Yamada T."/>
            <person name="Ye Y."/>
            <person name="Shaw J.R."/>
            <person name="Andrews J."/>
            <person name="Crease T.J."/>
            <person name="Tang H."/>
            <person name="Lucas S.M."/>
            <person name="Robertson H.M."/>
            <person name="Bork P."/>
            <person name="Koonin E.V."/>
            <person name="Zdobnov E.M."/>
            <person name="Grigoriev I.V."/>
            <person name="Lynch M."/>
            <person name="Boore J.L."/>
        </authorList>
    </citation>
    <scope>NUCLEOTIDE SEQUENCE [LARGE SCALE GENOMIC DNA]</scope>
</reference>
<protein>
    <submittedName>
        <fullName evidence="1">Uncharacterized protein</fullName>
    </submittedName>
</protein>
<name>E9GDB3_DAPPU</name>
<dbReference type="InParanoid" id="E9GDB3"/>
<dbReference type="EMBL" id="GL732539">
    <property type="protein sequence ID" value="EFX82726.1"/>
    <property type="molecule type" value="Genomic_DNA"/>
</dbReference>
<dbReference type="HOGENOM" id="CLU_3034464_0_0_1"/>
<dbReference type="Proteomes" id="UP000000305">
    <property type="component" value="Unassembled WGS sequence"/>
</dbReference>
<keyword evidence="2" id="KW-1185">Reference proteome</keyword>
<evidence type="ECO:0000313" key="1">
    <source>
        <dbReference type="EMBL" id="EFX82726.1"/>
    </source>
</evidence>
<gene>
    <name evidence="1" type="ORF">DAPPUDRAFT_241056</name>
</gene>
<dbReference type="AlphaFoldDB" id="E9GDB3"/>
<organism evidence="1 2">
    <name type="scientific">Daphnia pulex</name>
    <name type="common">Water flea</name>
    <dbReference type="NCBI Taxonomy" id="6669"/>
    <lineage>
        <taxon>Eukaryota</taxon>
        <taxon>Metazoa</taxon>
        <taxon>Ecdysozoa</taxon>
        <taxon>Arthropoda</taxon>
        <taxon>Crustacea</taxon>
        <taxon>Branchiopoda</taxon>
        <taxon>Diplostraca</taxon>
        <taxon>Cladocera</taxon>
        <taxon>Anomopoda</taxon>
        <taxon>Daphniidae</taxon>
        <taxon>Daphnia</taxon>
    </lineage>
</organism>
<dbReference type="KEGG" id="dpx:DAPPUDRAFT_241056"/>
<evidence type="ECO:0000313" key="2">
    <source>
        <dbReference type="Proteomes" id="UP000000305"/>
    </source>
</evidence>
<proteinExistence type="predicted"/>
<sequence length="55" mass="6192">MASSSREFPGEYTWIKTSYQQTVTPAAAVPHSRVFQYFVDPVELSKPTQSIKGEI</sequence>